<dbReference type="InterPro" id="IPR015919">
    <property type="entry name" value="Cadherin-like_sf"/>
</dbReference>
<organism evidence="3 4">
    <name type="scientific">Reichenbachiella ulvae</name>
    <dbReference type="NCBI Taxonomy" id="2980104"/>
    <lineage>
        <taxon>Bacteria</taxon>
        <taxon>Pseudomonadati</taxon>
        <taxon>Bacteroidota</taxon>
        <taxon>Cytophagia</taxon>
        <taxon>Cytophagales</taxon>
        <taxon>Reichenbachiellaceae</taxon>
        <taxon>Reichenbachiella</taxon>
    </lineage>
</organism>
<gene>
    <name evidence="3" type="ORF">N7U62_19535</name>
</gene>
<dbReference type="InterPro" id="IPR035986">
    <property type="entry name" value="PKD_dom_sf"/>
</dbReference>
<protein>
    <submittedName>
        <fullName evidence="3">BspA family leucine-rich repeat surface protein</fullName>
    </submittedName>
</protein>
<dbReference type="PROSITE" id="PS50093">
    <property type="entry name" value="PKD"/>
    <property type="match status" value="2"/>
</dbReference>
<evidence type="ECO:0000256" key="1">
    <source>
        <dbReference type="SAM" id="SignalP"/>
    </source>
</evidence>
<dbReference type="Proteomes" id="UP001300692">
    <property type="component" value="Unassembled WGS sequence"/>
</dbReference>
<dbReference type="InterPro" id="IPR026444">
    <property type="entry name" value="Secre_tail"/>
</dbReference>
<feature type="chain" id="PRO_5045213453" evidence="1">
    <location>
        <begin position="22"/>
        <end position="944"/>
    </location>
</feature>
<dbReference type="Gene3D" id="2.60.40.10">
    <property type="entry name" value="Immunoglobulins"/>
    <property type="match status" value="4"/>
</dbReference>
<feature type="domain" description="PKD" evidence="2">
    <location>
        <begin position="453"/>
        <end position="492"/>
    </location>
</feature>
<name>A0ABT3CZD6_9BACT</name>
<keyword evidence="4" id="KW-1185">Reference proteome</keyword>
<reference evidence="3 4" key="1">
    <citation type="submission" date="2022-10" db="EMBL/GenBank/DDBJ databases">
        <title>Comparative genomics and taxonomic characterization of three novel marine species of genus Reichenbachiella exhibiting antioxidant and polysaccharide degradation activities.</title>
        <authorList>
            <person name="Muhammad N."/>
            <person name="Lee Y.-J."/>
            <person name="Ko J."/>
            <person name="Kim S.-G."/>
        </authorList>
    </citation>
    <scope>NUCLEOTIDE SEQUENCE [LARGE SCALE GENOMIC DNA]</scope>
    <source>
        <strain evidence="3 4">ABR2-5</strain>
    </source>
</reference>
<evidence type="ECO:0000259" key="2">
    <source>
        <dbReference type="PROSITE" id="PS50093"/>
    </source>
</evidence>
<proteinExistence type="predicted"/>
<dbReference type="Pfam" id="PF18962">
    <property type="entry name" value="Por_Secre_tail"/>
    <property type="match status" value="1"/>
</dbReference>
<dbReference type="CDD" id="cd00146">
    <property type="entry name" value="PKD"/>
    <property type="match status" value="2"/>
</dbReference>
<keyword evidence="1" id="KW-0732">Signal</keyword>
<evidence type="ECO:0000313" key="4">
    <source>
        <dbReference type="Proteomes" id="UP001300692"/>
    </source>
</evidence>
<sequence length="944" mass="105076">MSKYLRLLLALMLLTSYSTQAQDRPFITTWETTESNESITIPTARSGYSYTVDWGDGSTDETVYTRGATHSYEDAGIYTVSITGDFPRIYFNDRGSNKYKILTIEQWGDIEWRSMESAFSGCNKLTLSPDLSDTPDLSRVNSMKYMFHRTSSLINGNLNEWDVSNVTNMDHTFAYSAFNDDLSDWDVSKVTDMRYMFWHSSFNQDLSTWDVGNVTVMTAMFWGTPFNGDISNWDVSNVTYMGGMFLGTSFNGDISNWDVSNVTYMDLMFEKAQFNGDISNWDVSNVASMSHMFHDTDFNGDISSWDVSSVINMTGMFKQNNFFNQNISDWDVSSVTHTAQMFEEAKSFNQDLANWDISQLEEMDNMFDFSGMSNNQYDRLLEGWSTLDNGETQIPEGLTLGASEIAYCNGGEAREQLINDYGWTINDAGQECTSFITTWKTTTTDETITLPTTGTGYSYTVDWGDGSSDETIYAAGASHSYTDAGTYTVTISGDFPRIHFNNAGDKDKIQSVEQWGTGLWSSMEGAFYGCSNLIINASDAPNYKEVKSLSNAFKEASKFNATVHLWDVSNVTDMSGTFENASTFNQSLGQWDISQVTDMKNLFSGTAITDTNYDATLIGWQSLDKGESKIPSDIQLDASGLNYCAGLDARALLVSEQNWSIVGDNFDLSCRLENLRGKSGNENEEMSYLVDRLKEGYENTTLHYQIDAASLDVGMLLDENTGRLTWTPTEEDNGTYEVTITLSYEDEELSQVITITVNEINQAPELALTNQSVHALQTLNYTIPATDADLPANTLTYTLDQASLDLGMTLDASTGAFSWTPVDGQQGEYSVTVTVSDGTAEVSAEFVVTVDDVLAVASPWAEEVSLYPSPANEQFNLTLSNDYQGPITLRIINLSARVVMEYSFEKRSEAFQQIVSVDQLPAGTYILKLSTGNEVVLTQKVLKN</sequence>
<dbReference type="NCBIfam" id="TIGR04183">
    <property type="entry name" value="Por_Secre_tail"/>
    <property type="match status" value="1"/>
</dbReference>
<evidence type="ECO:0000313" key="3">
    <source>
        <dbReference type="EMBL" id="MCV9388879.1"/>
    </source>
</evidence>
<dbReference type="NCBIfam" id="TIGR02167">
    <property type="entry name" value="Liste_lipo_26"/>
    <property type="match status" value="4"/>
</dbReference>
<dbReference type="InterPro" id="IPR013783">
    <property type="entry name" value="Ig-like_fold"/>
</dbReference>
<dbReference type="SUPFAM" id="SSF49299">
    <property type="entry name" value="PKD domain"/>
    <property type="match status" value="2"/>
</dbReference>
<dbReference type="Pfam" id="PF05345">
    <property type="entry name" value="He_PIG"/>
    <property type="match status" value="2"/>
</dbReference>
<dbReference type="EMBL" id="JAOYOD010000001">
    <property type="protein sequence ID" value="MCV9388879.1"/>
    <property type="molecule type" value="Genomic_DNA"/>
</dbReference>
<comment type="caution">
    <text evidence="3">The sequence shown here is derived from an EMBL/GenBank/DDBJ whole genome shotgun (WGS) entry which is preliminary data.</text>
</comment>
<dbReference type="Pfam" id="PF03382">
    <property type="entry name" value="DUF285"/>
    <property type="match status" value="3"/>
</dbReference>
<dbReference type="SMART" id="SM00736">
    <property type="entry name" value="CADG"/>
    <property type="match status" value="1"/>
</dbReference>
<dbReference type="InterPro" id="IPR006644">
    <property type="entry name" value="Cadg"/>
</dbReference>
<dbReference type="SUPFAM" id="SSF49313">
    <property type="entry name" value="Cadherin-like"/>
    <property type="match status" value="2"/>
</dbReference>
<dbReference type="RefSeq" id="WP_264139769.1">
    <property type="nucleotide sequence ID" value="NZ_JAOYOD010000001.1"/>
</dbReference>
<accession>A0ABT3CZD6</accession>
<dbReference type="InterPro" id="IPR000601">
    <property type="entry name" value="PKD_dom"/>
</dbReference>
<dbReference type="InterPro" id="IPR011889">
    <property type="entry name" value="Liste_lipo_26"/>
</dbReference>
<feature type="signal peptide" evidence="1">
    <location>
        <begin position="1"/>
        <end position="21"/>
    </location>
</feature>
<dbReference type="InterPro" id="IPR005046">
    <property type="entry name" value="DUF285"/>
</dbReference>
<feature type="domain" description="PKD" evidence="2">
    <location>
        <begin position="49"/>
        <end position="83"/>
    </location>
</feature>